<reference evidence="7" key="1">
    <citation type="journal article" date="2020" name="Stud. Mycol.">
        <title>101 Dothideomycetes genomes: a test case for predicting lifestyles and emergence of pathogens.</title>
        <authorList>
            <person name="Haridas S."/>
            <person name="Albert R."/>
            <person name="Binder M."/>
            <person name="Bloem J."/>
            <person name="Labutti K."/>
            <person name="Salamov A."/>
            <person name="Andreopoulos B."/>
            <person name="Baker S."/>
            <person name="Barry K."/>
            <person name="Bills G."/>
            <person name="Bluhm B."/>
            <person name="Cannon C."/>
            <person name="Castanera R."/>
            <person name="Culley D."/>
            <person name="Daum C."/>
            <person name="Ezra D."/>
            <person name="Gonzalez J."/>
            <person name="Henrissat B."/>
            <person name="Kuo A."/>
            <person name="Liang C."/>
            <person name="Lipzen A."/>
            <person name="Lutzoni F."/>
            <person name="Magnuson J."/>
            <person name="Mondo S."/>
            <person name="Nolan M."/>
            <person name="Ohm R."/>
            <person name="Pangilinan J."/>
            <person name="Park H.-J."/>
            <person name="Ramirez L."/>
            <person name="Alfaro M."/>
            <person name="Sun H."/>
            <person name="Tritt A."/>
            <person name="Yoshinaga Y."/>
            <person name="Zwiers L.-H."/>
            <person name="Turgeon B."/>
            <person name="Goodwin S."/>
            <person name="Spatafora J."/>
            <person name="Crous P."/>
            <person name="Grigoriev I."/>
        </authorList>
    </citation>
    <scope>NUCLEOTIDE SEQUENCE</scope>
    <source>
        <strain evidence="7">CBS 121410</strain>
    </source>
</reference>
<evidence type="ECO:0000256" key="2">
    <source>
        <dbReference type="ARBA" id="ARBA00022857"/>
    </source>
</evidence>
<evidence type="ECO:0000256" key="4">
    <source>
        <dbReference type="ARBA" id="ARBA00023002"/>
    </source>
</evidence>
<dbReference type="GO" id="GO:0000253">
    <property type="term" value="F:3-beta-hydroxysteroid 3-dehydrogenase (NADP+) activity"/>
    <property type="evidence" value="ECO:0007669"/>
    <property type="project" value="TreeGrafter"/>
</dbReference>
<dbReference type="AlphaFoldDB" id="A0A6A5YEZ6"/>
<keyword evidence="2" id="KW-0521">NADP</keyword>
<evidence type="ECO:0000256" key="3">
    <source>
        <dbReference type="ARBA" id="ARBA00022955"/>
    </source>
</evidence>
<dbReference type="Gene3D" id="3.40.50.720">
    <property type="entry name" value="NAD(P)-binding Rossmann-like Domain"/>
    <property type="match status" value="1"/>
</dbReference>
<dbReference type="Proteomes" id="UP000799776">
    <property type="component" value="Unassembled WGS sequence"/>
</dbReference>
<keyword evidence="8" id="KW-1185">Reference proteome</keyword>
<keyword evidence="5" id="KW-0443">Lipid metabolism</keyword>
<accession>A0A6A5YEZ6</accession>
<dbReference type="PANTHER" id="PTHR43647:SF1">
    <property type="entry name" value="3-KETO-STEROID REDUCTASE ERG27"/>
    <property type="match status" value="1"/>
</dbReference>
<name>A0A6A5YEZ6_9PEZI</name>
<sequence length="456" mass="50165">MSTSKKILNSLRILTILTQPRSGIGFAICCRLIDEFLHTRPQSQTLLLIPTTRSQRKCTDTASLLQKHLARATHNAEQQLPGIAALFARRVRIEPEILDLSSIVSVHDCAKRLRARIPKLDAMVFNAGIGGWTGINWPHAVYHIMTDWVNANTWPVGFKKATVGMVTRKQAPSSSQAAGGQDEEPALGEVFAANVFGHYLLGHYCAPLLQACSPHRGRMIWMSSLEAYASDFSLQDFQGLESLVPYEASKRLTDILALTYDMPGARPSSLPYFSLTERAADEGKAGDDDEAASPSWPGPHMYIAHPGIVITGIFPLPFPWLLTYVWMFAAYVARWLGSPWHPVRAYPGAVAPVWLALAEQATLDGAESQEGKGKWGSSTDRAGRERVARTEVEGWGFGGRVGDSVGKKGRAPKAKDLTEEEKGEFEKLGAVCWREMEGLRTGWVGRLKARGVDLED</sequence>
<dbReference type="InterPro" id="IPR036291">
    <property type="entry name" value="NAD(P)-bd_dom_sf"/>
</dbReference>
<dbReference type="EMBL" id="ML978714">
    <property type="protein sequence ID" value="KAF2089384.1"/>
    <property type="molecule type" value="Genomic_DNA"/>
</dbReference>
<keyword evidence="3" id="KW-0752">Steroid biosynthesis</keyword>
<dbReference type="InterPro" id="IPR051593">
    <property type="entry name" value="Ergosterol_Biosynth_ERG27"/>
</dbReference>
<dbReference type="OrthoDB" id="9989144at2759"/>
<keyword evidence="4" id="KW-0560">Oxidoreductase</keyword>
<dbReference type="GO" id="GO:0005811">
    <property type="term" value="C:lipid droplet"/>
    <property type="evidence" value="ECO:0007669"/>
    <property type="project" value="TreeGrafter"/>
</dbReference>
<gene>
    <name evidence="7" type="ORF">K490DRAFT_63520</name>
</gene>
<keyword evidence="1" id="KW-0444">Lipid biosynthesis</keyword>
<comment type="similarity">
    <text evidence="6">Belongs to the short-chain dehydrogenases/reductases (SDR) family. ERG27 subfamily.</text>
</comment>
<protein>
    <submittedName>
        <fullName evidence="7">3-keto-steroid reductase</fullName>
    </submittedName>
</protein>
<dbReference type="GO" id="GO:0005741">
    <property type="term" value="C:mitochondrial outer membrane"/>
    <property type="evidence" value="ECO:0007669"/>
    <property type="project" value="TreeGrafter"/>
</dbReference>
<evidence type="ECO:0000256" key="6">
    <source>
        <dbReference type="ARBA" id="ARBA00023593"/>
    </source>
</evidence>
<evidence type="ECO:0000256" key="1">
    <source>
        <dbReference type="ARBA" id="ARBA00022516"/>
    </source>
</evidence>
<proteinExistence type="inferred from homology"/>
<evidence type="ECO:0000313" key="8">
    <source>
        <dbReference type="Proteomes" id="UP000799776"/>
    </source>
</evidence>
<organism evidence="7 8">
    <name type="scientific">Saccharata proteae CBS 121410</name>
    <dbReference type="NCBI Taxonomy" id="1314787"/>
    <lineage>
        <taxon>Eukaryota</taxon>
        <taxon>Fungi</taxon>
        <taxon>Dikarya</taxon>
        <taxon>Ascomycota</taxon>
        <taxon>Pezizomycotina</taxon>
        <taxon>Dothideomycetes</taxon>
        <taxon>Dothideomycetes incertae sedis</taxon>
        <taxon>Botryosphaeriales</taxon>
        <taxon>Saccharataceae</taxon>
        <taxon>Saccharata</taxon>
    </lineage>
</organism>
<dbReference type="GO" id="GO:0005789">
    <property type="term" value="C:endoplasmic reticulum membrane"/>
    <property type="evidence" value="ECO:0007669"/>
    <property type="project" value="TreeGrafter"/>
</dbReference>
<dbReference type="GO" id="GO:0006696">
    <property type="term" value="P:ergosterol biosynthetic process"/>
    <property type="evidence" value="ECO:0007669"/>
    <property type="project" value="TreeGrafter"/>
</dbReference>
<evidence type="ECO:0000313" key="7">
    <source>
        <dbReference type="EMBL" id="KAF2089384.1"/>
    </source>
</evidence>
<evidence type="ECO:0000256" key="5">
    <source>
        <dbReference type="ARBA" id="ARBA00023098"/>
    </source>
</evidence>
<dbReference type="PANTHER" id="PTHR43647">
    <property type="entry name" value="DEHYDROGENASE"/>
    <property type="match status" value="1"/>
</dbReference>
<dbReference type="SUPFAM" id="SSF51735">
    <property type="entry name" value="NAD(P)-binding Rossmann-fold domains"/>
    <property type="match status" value="1"/>
</dbReference>